<dbReference type="GO" id="GO:0004601">
    <property type="term" value="F:peroxidase activity"/>
    <property type="evidence" value="ECO:0007669"/>
    <property type="project" value="UniProtKB-KW"/>
</dbReference>
<feature type="binding site" description="axial binding residue" evidence="20">
    <location>
        <position position="475"/>
    </location>
    <ligand>
        <name>heme b</name>
        <dbReference type="ChEBI" id="CHEBI:60344"/>
    </ligand>
    <ligandPart>
        <name>Fe</name>
        <dbReference type="ChEBI" id="CHEBI:18248"/>
    </ligandPart>
</feature>
<evidence type="ECO:0000256" key="17">
    <source>
        <dbReference type="ARBA" id="ARBA00062550"/>
    </source>
</evidence>
<comment type="cofactor">
    <cofactor evidence="2">
        <name>heme b</name>
        <dbReference type="ChEBI" id="CHEBI:60344"/>
    </cofactor>
</comment>
<keyword evidence="11" id="KW-0558">Oxidation</keyword>
<comment type="subcellular location">
    <subcellularLocation>
        <location evidence="3">Lysosome</location>
    </subcellularLocation>
</comment>
<evidence type="ECO:0000256" key="2">
    <source>
        <dbReference type="ARBA" id="ARBA00001970"/>
    </source>
</evidence>
<keyword evidence="15" id="KW-0376">Hydrogen peroxide</keyword>
<evidence type="ECO:0000256" key="21">
    <source>
        <dbReference type="SAM" id="MobiDB-lite"/>
    </source>
</evidence>
<evidence type="ECO:0000256" key="14">
    <source>
        <dbReference type="ARBA" id="ARBA00023228"/>
    </source>
</evidence>
<dbReference type="GO" id="GO:0005764">
    <property type="term" value="C:lysosome"/>
    <property type="evidence" value="ECO:0007669"/>
    <property type="project" value="UniProtKB-SubCell"/>
</dbReference>
<dbReference type="InterPro" id="IPR037120">
    <property type="entry name" value="Haem_peroxidase_sf_animal"/>
</dbReference>
<dbReference type="EMBL" id="SGJD01002586">
    <property type="protein sequence ID" value="KAB0395100.1"/>
    <property type="molecule type" value="Genomic_DNA"/>
</dbReference>
<evidence type="ECO:0000256" key="6">
    <source>
        <dbReference type="ARBA" id="ARBA00022723"/>
    </source>
</evidence>
<dbReference type="PANTHER" id="PTHR11475:SF108">
    <property type="entry name" value="MYELOPEROXIDASE"/>
    <property type="match status" value="1"/>
</dbReference>
<dbReference type="EC" id="1.11.2.2" evidence="18"/>
<dbReference type="GO" id="GO:0005615">
    <property type="term" value="C:extracellular space"/>
    <property type="evidence" value="ECO:0007669"/>
    <property type="project" value="TreeGrafter"/>
</dbReference>
<keyword evidence="10 20" id="KW-0408">Iron</keyword>
<keyword evidence="24" id="KW-1185">Reference proteome</keyword>
<keyword evidence="13" id="KW-0325">Glycoprotein</keyword>
<dbReference type="GO" id="GO:0042744">
    <property type="term" value="P:hydrogen peroxide catabolic process"/>
    <property type="evidence" value="ECO:0007669"/>
    <property type="project" value="UniProtKB-KW"/>
</dbReference>
<protein>
    <recommendedName>
        <fullName evidence="19">Myeloperoxidase</fullName>
        <ecNumber evidence="18">1.11.2.2</ecNumber>
    </recommendedName>
</protein>
<keyword evidence="14" id="KW-0458">Lysosome</keyword>
<dbReference type="GO" id="GO:0042742">
    <property type="term" value="P:defense response to bacterium"/>
    <property type="evidence" value="ECO:0007669"/>
    <property type="project" value="TreeGrafter"/>
</dbReference>
<evidence type="ECO:0000256" key="7">
    <source>
        <dbReference type="ARBA" id="ARBA00022729"/>
    </source>
</evidence>
<dbReference type="InterPro" id="IPR010255">
    <property type="entry name" value="Haem_peroxidase_sf"/>
</dbReference>
<evidence type="ECO:0000256" key="8">
    <source>
        <dbReference type="ARBA" id="ARBA00022837"/>
    </source>
</evidence>
<gene>
    <name evidence="23" type="ORF">E2I00_000099</name>
</gene>
<dbReference type="Gene3D" id="1.10.640.10">
    <property type="entry name" value="Haem peroxidase domain superfamily, animal type"/>
    <property type="match status" value="1"/>
</dbReference>
<evidence type="ECO:0000256" key="4">
    <source>
        <dbReference type="ARBA" id="ARBA00022559"/>
    </source>
</evidence>
<feature type="chain" id="PRO_5025026986" description="Myeloperoxidase" evidence="22">
    <location>
        <begin position="23"/>
        <end position="713"/>
    </location>
</feature>
<proteinExistence type="predicted"/>
<dbReference type="Proteomes" id="UP000437017">
    <property type="component" value="Unassembled WGS sequence"/>
</dbReference>
<dbReference type="PRINTS" id="PR00457">
    <property type="entry name" value="ANPEROXIDASE"/>
</dbReference>
<dbReference type="InterPro" id="IPR019791">
    <property type="entry name" value="Haem_peroxidase_animal"/>
</dbReference>
<evidence type="ECO:0000256" key="12">
    <source>
        <dbReference type="ARBA" id="ARBA00023157"/>
    </source>
</evidence>
<keyword evidence="9" id="KW-0560">Oxidoreductase</keyword>
<organism evidence="23 24">
    <name type="scientific">Balaenoptera physalus</name>
    <name type="common">Fin whale</name>
    <name type="synonym">Balaena physalus</name>
    <dbReference type="NCBI Taxonomy" id="9770"/>
    <lineage>
        <taxon>Eukaryota</taxon>
        <taxon>Metazoa</taxon>
        <taxon>Chordata</taxon>
        <taxon>Craniata</taxon>
        <taxon>Vertebrata</taxon>
        <taxon>Euteleostomi</taxon>
        <taxon>Mammalia</taxon>
        <taxon>Eutheria</taxon>
        <taxon>Laurasiatheria</taxon>
        <taxon>Artiodactyla</taxon>
        <taxon>Whippomorpha</taxon>
        <taxon>Cetacea</taxon>
        <taxon>Mysticeti</taxon>
        <taxon>Balaenopteridae</taxon>
        <taxon>Balaenoptera</taxon>
    </lineage>
</organism>
<evidence type="ECO:0000256" key="13">
    <source>
        <dbReference type="ARBA" id="ARBA00023180"/>
    </source>
</evidence>
<keyword evidence="6 20" id="KW-0479">Metal-binding</keyword>
<evidence type="ECO:0000256" key="10">
    <source>
        <dbReference type="ARBA" id="ARBA00023004"/>
    </source>
</evidence>
<evidence type="ECO:0000256" key="20">
    <source>
        <dbReference type="PIRSR" id="PIRSR619791-2"/>
    </source>
</evidence>
<evidence type="ECO:0000256" key="19">
    <source>
        <dbReference type="ARBA" id="ARBA00074280"/>
    </source>
</evidence>
<evidence type="ECO:0000256" key="3">
    <source>
        <dbReference type="ARBA" id="ARBA00004371"/>
    </source>
</evidence>
<dbReference type="PROSITE" id="PS50292">
    <property type="entry name" value="PEROXIDASE_3"/>
    <property type="match status" value="1"/>
</dbReference>
<comment type="catalytic activity">
    <reaction evidence="16">
        <text>chloride + H2O2 + H(+) = hypochlorous acid + H2O</text>
        <dbReference type="Rhea" id="RHEA:28218"/>
        <dbReference type="ChEBI" id="CHEBI:15377"/>
        <dbReference type="ChEBI" id="CHEBI:15378"/>
        <dbReference type="ChEBI" id="CHEBI:16240"/>
        <dbReference type="ChEBI" id="CHEBI:17996"/>
        <dbReference type="ChEBI" id="CHEBI:24757"/>
        <dbReference type="EC" id="1.11.2.2"/>
    </reaction>
</comment>
<comment type="caution">
    <text evidence="23">The sequence shown here is derived from an EMBL/GenBank/DDBJ whole genome shotgun (WGS) entry which is preliminary data.</text>
</comment>
<evidence type="ECO:0000256" key="18">
    <source>
        <dbReference type="ARBA" id="ARBA00066993"/>
    </source>
</evidence>
<evidence type="ECO:0000313" key="23">
    <source>
        <dbReference type="EMBL" id="KAB0395100.1"/>
    </source>
</evidence>
<dbReference type="GO" id="GO:0046872">
    <property type="term" value="F:metal ion binding"/>
    <property type="evidence" value="ECO:0007669"/>
    <property type="project" value="UniProtKB-KW"/>
</dbReference>
<dbReference type="CDD" id="cd09824">
    <property type="entry name" value="myeloperoxidase_like"/>
    <property type="match status" value="1"/>
</dbReference>
<evidence type="ECO:0000256" key="15">
    <source>
        <dbReference type="ARBA" id="ARBA00023324"/>
    </source>
</evidence>
<evidence type="ECO:0000256" key="9">
    <source>
        <dbReference type="ARBA" id="ARBA00023002"/>
    </source>
</evidence>
<keyword evidence="5 20" id="KW-0349">Heme</keyword>
<dbReference type="AlphaFoldDB" id="A0A643C4X0"/>
<dbReference type="FunFam" id="1.10.640.10:FF:000030">
    <property type="entry name" value="Myeloperoxidase"/>
    <property type="match status" value="1"/>
</dbReference>
<dbReference type="PANTHER" id="PTHR11475">
    <property type="entry name" value="OXIDASE/PEROXIDASE"/>
    <property type="match status" value="1"/>
</dbReference>
<dbReference type="SUPFAM" id="SSF48113">
    <property type="entry name" value="Heme-dependent peroxidases"/>
    <property type="match status" value="1"/>
</dbReference>
<name>A0A643C4X0_BALPH</name>
<feature type="region of interest" description="Disordered" evidence="21">
    <location>
        <begin position="182"/>
        <end position="220"/>
    </location>
</feature>
<comment type="cofactor">
    <cofactor evidence="1">
        <name>Ca(2+)</name>
        <dbReference type="ChEBI" id="CHEBI:29108"/>
    </cofactor>
</comment>
<evidence type="ECO:0000256" key="11">
    <source>
        <dbReference type="ARBA" id="ARBA00023097"/>
    </source>
</evidence>
<dbReference type="OrthoDB" id="823504at2759"/>
<evidence type="ECO:0000256" key="5">
    <source>
        <dbReference type="ARBA" id="ARBA00022617"/>
    </source>
</evidence>
<reference evidence="23 24" key="1">
    <citation type="journal article" date="2019" name="PLoS ONE">
        <title>Genomic analyses reveal an absence of contemporary introgressive admixture between fin whales and blue whales, despite known hybrids.</title>
        <authorList>
            <person name="Westbury M.V."/>
            <person name="Petersen B."/>
            <person name="Lorenzen E.D."/>
        </authorList>
    </citation>
    <scope>NUCLEOTIDE SEQUENCE [LARGE SCALE GENOMIC DNA]</scope>
    <source>
        <strain evidence="23">FinWhale-01</strain>
    </source>
</reference>
<evidence type="ECO:0000256" key="1">
    <source>
        <dbReference type="ARBA" id="ARBA00001913"/>
    </source>
</evidence>
<evidence type="ECO:0000313" key="24">
    <source>
        <dbReference type="Proteomes" id="UP000437017"/>
    </source>
</evidence>
<dbReference type="GO" id="GO:0020037">
    <property type="term" value="F:heme binding"/>
    <property type="evidence" value="ECO:0007669"/>
    <property type="project" value="InterPro"/>
</dbReference>
<evidence type="ECO:0000256" key="16">
    <source>
        <dbReference type="ARBA" id="ARBA00050597"/>
    </source>
</evidence>
<keyword evidence="8" id="KW-0106">Calcium</keyword>
<sequence>MKLPLGLAGLLVILATPQPSEGAAPAVLGEVETSVVLTCMEEAKRLVDKAYKERRESSIKQRLRSGSASPMELLSYFKQPVAATRTAVRAADYLHVALGLLERKLRPLWPGRFNVTDVLTPAQLDLLSKTSGCAYQDLGVRCPEEDKYRTITGQCNNRCGRWGPPLGGRAVARGGWSRPHGVSALSPHPCRRSPTLGASNPLARGVGEARPRPGPLTPRVPQARAVSNAIVRFPTENLTPDQERSLMFMQWGQLLDHDLDFTPEPAARIPPDDPRIKNQRDCIPFFRSSPACKGSNITIRNQINALTSFVDASMVYGSEDALALRLRNQTNQLGLLAVNTRFQDNGRALLPFDNLHDDPCLLTNRSAHIPCFLAGDTRSSEMPELTSMHTLFLREHNRLATELKRLNPCWNGEKLYQEARKIVGAMVQIITYRDYLPLVLGPVAMRKYLPKYRAYNDSVDPRIANVFTNAFRYGHTLIQPFMFRLNNQYQPMQPNPRVPLSKVFFASWRVVLEGGIDPILRGLMATPAKLNRQNQIAVPQYVASLCWEGGLSGTHPQASLPSPHTGYNAWRRFCGLPQPSTVGELGTVLKNLDLARKLMAQYGTPNNIDIWMGAVAEPLNSEGRVGLLLACLVGTQFRKLRDGDRFWWQNKGVFSPQQQQALAKISLPRIICDNTGITVVSKNNIFASNTFPRDFVNCSALPALDLASWRDTD</sequence>
<comment type="subunit">
    <text evidence="17">Homodimer; disulfide-linked. Each monomer consists of a light and a heavy chain. Found in a complex with CP and LTF; interacts directly with CP, which protects CP antioxidant properties by MPO.</text>
</comment>
<evidence type="ECO:0000256" key="22">
    <source>
        <dbReference type="SAM" id="SignalP"/>
    </source>
</evidence>
<dbReference type="Pfam" id="PF03098">
    <property type="entry name" value="An_peroxidase"/>
    <property type="match status" value="2"/>
</dbReference>
<keyword evidence="12" id="KW-1015">Disulfide bond</keyword>
<feature type="signal peptide" evidence="22">
    <location>
        <begin position="1"/>
        <end position="22"/>
    </location>
</feature>
<keyword evidence="7 22" id="KW-0732">Signal</keyword>
<dbReference type="GO" id="GO:0006979">
    <property type="term" value="P:response to oxidative stress"/>
    <property type="evidence" value="ECO:0007669"/>
    <property type="project" value="InterPro"/>
</dbReference>
<accession>A0A643C4X0</accession>
<keyword evidence="4" id="KW-0575">Peroxidase</keyword>